<dbReference type="OrthoDB" id="8740261at2"/>
<keyword evidence="4 6" id="KW-1133">Transmembrane helix</keyword>
<dbReference type="Pfam" id="PF12704">
    <property type="entry name" value="MacB_PCD"/>
    <property type="match status" value="1"/>
</dbReference>
<feature type="transmembrane region" description="Helical" evidence="6">
    <location>
        <begin position="285"/>
        <end position="304"/>
    </location>
</feature>
<dbReference type="PROSITE" id="PS51257">
    <property type="entry name" value="PROKAR_LIPOPROTEIN"/>
    <property type="match status" value="1"/>
</dbReference>
<dbReference type="InterPro" id="IPR050250">
    <property type="entry name" value="Macrolide_Exporter_MacB"/>
</dbReference>
<keyword evidence="5 6" id="KW-0472">Membrane</keyword>
<feature type="transmembrane region" description="Helical" evidence="6">
    <location>
        <begin position="381"/>
        <end position="411"/>
    </location>
</feature>
<sequence>MLKHYLKIAIRHLRQQKVITAINIAGLSIGMACCILIILFVKDERSYDTFHVNANSIYRLNSAVIKDNEGDFWGGSQLPAGPAMKAELGDVKSAVRIQADGRTLLSYKDKQIIEDVVYADEDYFKMFSFPLKEGDPAKVLKAPYTMVITEKIARKYFGSEDPVGKMMRVSTKFDCQITGVAKDMPQNSDVKHDVIISFATYIAEAGGNNFDQAWFYFTNTATYVQLNEHADLRRANRELVKLKARHIDKIAKSLGLGFAYELQPLLHTHLRPHGENDRSAQSKLIYFYMIIAAFILLIACFNFMNLVTARANERALEVGLRKVMGGARKTLIAQFLSESILLSILSFIIAVLLALLILPFFNAFADKNLYLFGWQQLPMLGGLFIVTLLVGVIAGSYPAFYLSGFLPIAVLKGNFKSSGSRIWIRKGLVIAQFFVTVVLIIATIVTESQLRYWQHKDLGFDKDRLVNIYLNYKETGKVASVLKTELLRSHNVKSVTLSNMAMGISNSMNPVVKDGDTDDKSVTSSIITGDFDLLKTMDIKLMKGRDFSPVFSMDSNNTFIVNQAFVKAMGLKNPVGTVIKWEPGGIVRKGEIIGVVKDFNFQTLVVPVSPAICFVAPVERSSVINVRLNPGDVSKQMAEMEKLWKELVPGYPFETSFVADDLAKQYVEAGRVAKLFGVFSMLSIFIACMGLFGLSILISRQRMKEIGIRKVLGASVFGITTLLSKDFMKLIGVAILLATPLAWFVLNRWLENFAYRITIEWWMLLMAGVVSIFIALLTISFQSVKAALMNPVRSLKTE</sequence>
<reference evidence="9 10" key="1">
    <citation type="submission" date="2019-12" db="EMBL/GenBank/DDBJ databases">
        <title>The draft genomic sequence of strain Chitinophaga oryziterrae JCM 16595.</title>
        <authorList>
            <person name="Zhang X."/>
        </authorList>
    </citation>
    <scope>NUCLEOTIDE SEQUENCE [LARGE SCALE GENOMIC DNA]</scope>
    <source>
        <strain evidence="9 10">JCM 16595</strain>
    </source>
</reference>
<dbReference type="RefSeq" id="WP_157302967.1">
    <property type="nucleotide sequence ID" value="NZ_BAAAZB010000021.1"/>
</dbReference>
<evidence type="ECO:0000259" key="8">
    <source>
        <dbReference type="Pfam" id="PF12704"/>
    </source>
</evidence>
<evidence type="ECO:0000256" key="5">
    <source>
        <dbReference type="ARBA" id="ARBA00023136"/>
    </source>
</evidence>
<dbReference type="Proteomes" id="UP000468388">
    <property type="component" value="Unassembled WGS sequence"/>
</dbReference>
<accession>A0A6N8JFW3</accession>
<dbReference type="Pfam" id="PF02687">
    <property type="entry name" value="FtsX"/>
    <property type="match status" value="2"/>
</dbReference>
<feature type="transmembrane region" description="Helical" evidence="6">
    <location>
        <begin position="423"/>
        <end position="445"/>
    </location>
</feature>
<evidence type="ECO:0000313" key="9">
    <source>
        <dbReference type="EMBL" id="MVT44163.1"/>
    </source>
</evidence>
<feature type="transmembrane region" description="Helical" evidence="6">
    <location>
        <begin position="339"/>
        <end position="361"/>
    </location>
</feature>
<feature type="domain" description="ABC3 transporter permease C-terminal" evidence="7">
    <location>
        <begin position="678"/>
        <end position="791"/>
    </location>
</feature>
<keyword evidence="10" id="KW-1185">Reference proteome</keyword>
<organism evidence="9 10">
    <name type="scientific">Chitinophaga oryziterrae</name>
    <dbReference type="NCBI Taxonomy" id="1031224"/>
    <lineage>
        <taxon>Bacteria</taxon>
        <taxon>Pseudomonadati</taxon>
        <taxon>Bacteroidota</taxon>
        <taxon>Chitinophagia</taxon>
        <taxon>Chitinophagales</taxon>
        <taxon>Chitinophagaceae</taxon>
        <taxon>Chitinophaga</taxon>
    </lineage>
</organism>
<dbReference type="PANTHER" id="PTHR30572">
    <property type="entry name" value="MEMBRANE COMPONENT OF TRANSPORTER-RELATED"/>
    <property type="match status" value="1"/>
</dbReference>
<evidence type="ECO:0000256" key="6">
    <source>
        <dbReference type="SAM" id="Phobius"/>
    </source>
</evidence>
<dbReference type="InterPro" id="IPR025857">
    <property type="entry name" value="MacB_PCD"/>
</dbReference>
<feature type="transmembrane region" description="Helical" evidence="6">
    <location>
        <begin position="730"/>
        <end position="750"/>
    </location>
</feature>
<dbReference type="GO" id="GO:0005886">
    <property type="term" value="C:plasma membrane"/>
    <property type="evidence" value="ECO:0007669"/>
    <property type="project" value="UniProtKB-SubCell"/>
</dbReference>
<evidence type="ECO:0000256" key="1">
    <source>
        <dbReference type="ARBA" id="ARBA00004651"/>
    </source>
</evidence>
<keyword evidence="3 6" id="KW-0812">Transmembrane</keyword>
<gene>
    <name evidence="9" type="ORF">GO495_26450</name>
</gene>
<dbReference type="AlphaFoldDB" id="A0A6N8JFW3"/>
<feature type="domain" description="MacB-like periplasmic core" evidence="8">
    <location>
        <begin position="20"/>
        <end position="241"/>
    </location>
</feature>
<feature type="transmembrane region" description="Helical" evidence="6">
    <location>
        <begin position="21"/>
        <end position="41"/>
    </location>
</feature>
<evidence type="ECO:0000256" key="3">
    <source>
        <dbReference type="ARBA" id="ARBA00022692"/>
    </source>
</evidence>
<proteinExistence type="predicted"/>
<evidence type="ECO:0000259" key="7">
    <source>
        <dbReference type="Pfam" id="PF02687"/>
    </source>
</evidence>
<feature type="transmembrane region" description="Helical" evidence="6">
    <location>
        <begin position="675"/>
        <end position="699"/>
    </location>
</feature>
<keyword evidence="2" id="KW-1003">Cell membrane</keyword>
<dbReference type="InterPro" id="IPR003838">
    <property type="entry name" value="ABC3_permease_C"/>
</dbReference>
<comment type="caution">
    <text evidence="9">The sequence shown here is derived from an EMBL/GenBank/DDBJ whole genome shotgun (WGS) entry which is preliminary data.</text>
</comment>
<evidence type="ECO:0000313" key="10">
    <source>
        <dbReference type="Proteomes" id="UP000468388"/>
    </source>
</evidence>
<feature type="transmembrane region" description="Helical" evidence="6">
    <location>
        <begin position="706"/>
        <end position="724"/>
    </location>
</feature>
<feature type="domain" description="ABC3 transporter permease C-terminal" evidence="7">
    <location>
        <begin position="289"/>
        <end position="400"/>
    </location>
</feature>
<dbReference type="EMBL" id="WRXO01000010">
    <property type="protein sequence ID" value="MVT44163.1"/>
    <property type="molecule type" value="Genomic_DNA"/>
</dbReference>
<dbReference type="GO" id="GO:0022857">
    <property type="term" value="F:transmembrane transporter activity"/>
    <property type="evidence" value="ECO:0007669"/>
    <property type="project" value="TreeGrafter"/>
</dbReference>
<feature type="transmembrane region" description="Helical" evidence="6">
    <location>
        <begin position="762"/>
        <end position="781"/>
    </location>
</feature>
<evidence type="ECO:0000256" key="2">
    <source>
        <dbReference type="ARBA" id="ARBA00022475"/>
    </source>
</evidence>
<evidence type="ECO:0000256" key="4">
    <source>
        <dbReference type="ARBA" id="ARBA00022989"/>
    </source>
</evidence>
<name>A0A6N8JFW3_9BACT</name>
<dbReference type="PANTHER" id="PTHR30572:SF18">
    <property type="entry name" value="ABC-TYPE MACROLIDE FAMILY EXPORT SYSTEM PERMEASE COMPONENT 2"/>
    <property type="match status" value="1"/>
</dbReference>
<protein>
    <submittedName>
        <fullName evidence="9">FtsX-like permease family protein</fullName>
    </submittedName>
</protein>
<comment type="subcellular location">
    <subcellularLocation>
        <location evidence="1">Cell membrane</location>
        <topology evidence="1">Multi-pass membrane protein</topology>
    </subcellularLocation>
</comment>